<evidence type="ECO:0000313" key="3">
    <source>
        <dbReference type="EMBL" id="SVA73677.1"/>
    </source>
</evidence>
<keyword evidence="1" id="KW-0479">Metal-binding</keyword>
<organism evidence="3">
    <name type="scientific">marine metagenome</name>
    <dbReference type="NCBI Taxonomy" id="408172"/>
    <lineage>
        <taxon>unclassified sequences</taxon>
        <taxon>metagenomes</taxon>
        <taxon>ecological metagenomes</taxon>
    </lineage>
</organism>
<dbReference type="InterPro" id="IPR011051">
    <property type="entry name" value="RmlC_Cupin_sf"/>
</dbReference>
<dbReference type="InterPro" id="IPR014710">
    <property type="entry name" value="RmlC-like_jellyroll"/>
</dbReference>
<dbReference type="Pfam" id="PF07883">
    <property type="entry name" value="Cupin_2"/>
    <property type="match status" value="1"/>
</dbReference>
<dbReference type="SUPFAM" id="SSF51182">
    <property type="entry name" value="RmlC-like cupins"/>
    <property type="match status" value="1"/>
</dbReference>
<sequence>MYWKQTEEMDDVISKQIHCGTGKIKRRNLFGELSKLPIKSEIWELEEGVSEGEHSHEGVHPLEEIYYFLEGQGLMIIDGEDIPVCQGDAIMVSPESRRGLVNTGRSLLKLVIIWGQPAKSHV</sequence>
<dbReference type="InterPro" id="IPR051610">
    <property type="entry name" value="GPI/OXD"/>
</dbReference>
<dbReference type="Gene3D" id="2.60.120.10">
    <property type="entry name" value="Jelly Rolls"/>
    <property type="match status" value="1"/>
</dbReference>
<dbReference type="InterPro" id="IPR013096">
    <property type="entry name" value="Cupin_2"/>
</dbReference>
<dbReference type="EMBL" id="UINC01017698">
    <property type="protein sequence ID" value="SVA73677.1"/>
    <property type="molecule type" value="Genomic_DNA"/>
</dbReference>
<accession>A0A381YB75</accession>
<protein>
    <recommendedName>
        <fullName evidence="2">Cupin type-2 domain-containing protein</fullName>
    </recommendedName>
</protein>
<gene>
    <name evidence="3" type="ORF">METZ01_LOCUS126531</name>
</gene>
<dbReference type="GO" id="GO:0046872">
    <property type="term" value="F:metal ion binding"/>
    <property type="evidence" value="ECO:0007669"/>
    <property type="project" value="UniProtKB-KW"/>
</dbReference>
<dbReference type="AlphaFoldDB" id="A0A381YB75"/>
<evidence type="ECO:0000256" key="1">
    <source>
        <dbReference type="ARBA" id="ARBA00022723"/>
    </source>
</evidence>
<feature type="domain" description="Cupin type-2" evidence="2">
    <location>
        <begin position="43"/>
        <end position="113"/>
    </location>
</feature>
<name>A0A381YB75_9ZZZZ</name>
<evidence type="ECO:0000259" key="2">
    <source>
        <dbReference type="Pfam" id="PF07883"/>
    </source>
</evidence>
<dbReference type="PANTHER" id="PTHR35848:SF6">
    <property type="entry name" value="CUPIN TYPE-2 DOMAIN-CONTAINING PROTEIN"/>
    <property type="match status" value="1"/>
</dbReference>
<dbReference type="PANTHER" id="PTHR35848">
    <property type="entry name" value="OXALATE-BINDING PROTEIN"/>
    <property type="match status" value="1"/>
</dbReference>
<reference evidence="3" key="1">
    <citation type="submission" date="2018-05" db="EMBL/GenBank/DDBJ databases">
        <authorList>
            <person name="Lanie J.A."/>
            <person name="Ng W.-L."/>
            <person name="Kazmierczak K.M."/>
            <person name="Andrzejewski T.M."/>
            <person name="Davidsen T.M."/>
            <person name="Wayne K.J."/>
            <person name="Tettelin H."/>
            <person name="Glass J.I."/>
            <person name="Rusch D."/>
            <person name="Podicherti R."/>
            <person name="Tsui H.-C.T."/>
            <person name="Winkler M.E."/>
        </authorList>
    </citation>
    <scope>NUCLEOTIDE SEQUENCE</scope>
</reference>
<proteinExistence type="predicted"/>